<dbReference type="Proteomes" id="UP000095751">
    <property type="component" value="Unassembled WGS sequence"/>
</dbReference>
<keyword evidence="1" id="KW-0812">Transmembrane</keyword>
<feature type="transmembrane region" description="Helical" evidence="1">
    <location>
        <begin position="12"/>
        <end position="31"/>
    </location>
</feature>
<dbReference type="EMBL" id="KV784384">
    <property type="protein sequence ID" value="OEU07784.1"/>
    <property type="molecule type" value="Genomic_DNA"/>
</dbReference>
<proteinExistence type="predicted"/>
<sequence>MIVTMTTVSTTTAVVVTAGFLFVIHFIVGLWQHHFAGRRTFRANKNSPSNLQPPRVKRFSSMVRNVIGKPGYSQSYQDCDLLGKLKDRKVTKIDNDVIRQRGKRTSYFDQYMGHITSKSTRSVGLDMDHIYVGIIDFLWGFLFVGAGGYVLFVKATMWLMIRQFLVRYGILKVKECDIETVVGKLCLEQSQVVHYCTSSNTSYSAQRGLARKSFAKQIIQEEDDDDDDDDNEPRNDAVFLFVDFPWVDNNCDFQVADLFAVYIDLDTKKFIKANMDDINLTASETLILLWYNTIGAQHVKLHALANWGVNYANSEDKFIKRNSLVTIMYNFFGYTVFSTFFKLWEMQGLLSTGWSDKHPLKKSFDHGINANVGQHAQITELVDHSELVHFIVKVRAIFFNEFAKYKHLFPGVDGEAHFVGTVLHSLDHTLMEWNLDDPLWLDIHDSKFGKMAEIGRIVRVGFVPDLPMLYFHKRFKNSGHPFYDAVYEKAAKVNKKLADNMDTCIVK</sequence>
<feature type="transmembrane region" description="Helical" evidence="1">
    <location>
        <begin position="324"/>
        <end position="344"/>
    </location>
</feature>
<dbReference type="AlphaFoldDB" id="A0A1E7EPK4"/>
<organism evidence="2 3">
    <name type="scientific">Fragilariopsis cylindrus CCMP1102</name>
    <dbReference type="NCBI Taxonomy" id="635003"/>
    <lineage>
        <taxon>Eukaryota</taxon>
        <taxon>Sar</taxon>
        <taxon>Stramenopiles</taxon>
        <taxon>Ochrophyta</taxon>
        <taxon>Bacillariophyta</taxon>
        <taxon>Bacillariophyceae</taxon>
        <taxon>Bacillariophycidae</taxon>
        <taxon>Bacillariales</taxon>
        <taxon>Bacillariaceae</taxon>
        <taxon>Fragilariopsis</taxon>
    </lineage>
</organism>
<keyword evidence="1" id="KW-0472">Membrane</keyword>
<keyword evidence="1" id="KW-1133">Transmembrane helix</keyword>
<evidence type="ECO:0000256" key="1">
    <source>
        <dbReference type="SAM" id="Phobius"/>
    </source>
</evidence>
<dbReference type="KEGG" id="fcy:FRACYDRAFT_250810"/>
<evidence type="ECO:0000313" key="3">
    <source>
        <dbReference type="Proteomes" id="UP000095751"/>
    </source>
</evidence>
<dbReference type="OrthoDB" id="42055at2759"/>
<gene>
    <name evidence="2" type="ORF">FRACYDRAFT_250810</name>
</gene>
<feature type="transmembrane region" description="Helical" evidence="1">
    <location>
        <begin position="130"/>
        <end position="152"/>
    </location>
</feature>
<keyword evidence="3" id="KW-1185">Reference proteome</keyword>
<reference evidence="2 3" key="1">
    <citation type="submission" date="2016-09" db="EMBL/GenBank/DDBJ databases">
        <title>Extensive genetic diversity and differential bi-allelic expression allows diatom success in the polar Southern Ocean.</title>
        <authorList>
            <consortium name="DOE Joint Genome Institute"/>
            <person name="Mock T."/>
            <person name="Otillar R.P."/>
            <person name="Strauss J."/>
            <person name="Dupont C."/>
            <person name="Frickenhaus S."/>
            <person name="Maumus F."/>
            <person name="Mcmullan M."/>
            <person name="Sanges R."/>
            <person name="Schmutz J."/>
            <person name="Toseland A."/>
            <person name="Valas R."/>
            <person name="Veluchamy A."/>
            <person name="Ward B.J."/>
            <person name="Allen A."/>
            <person name="Barry K."/>
            <person name="Falciatore A."/>
            <person name="Ferrante M."/>
            <person name="Fortunato A.E."/>
            <person name="Gloeckner G."/>
            <person name="Gruber A."/>
            <person name="Hipkin R."/>
            <person name="Janech M."/>
            <person name="Kroth P."/>
            <person name="Leese F."/>
            <person name="Lindquist E."/>
            <person name="Lyon B.R."/>
            <person name="Martin J."/>
            <person name="Mayer C."/>
            <person name="Parker M."/>
            <person name="Quesneville H."/>
            <person name="Raymond J."/>
            <person name="Uhlig C."/>
            <person name="Valentin K.U."/>
            <person name="Worden A.Z."/>
            <person name="Armbrust E.V."/>
            <person name="Bowler C."/>
            <person name="Green B."/>
            <person name="Moulton V."/>
            <person name="Van Oosterhout C."/>
            <person name="Grigoriev I."/>
        </authorList>
    </citation>
    <scope>NUCLEOTIDE SEQUENCE [LARGE SCALE GENOMIC DNA]</scope>
    <source>
        <strain evidence="2 3">CCMP1102</strain>
    </source>
</reference>
<evidence type="ECO:0000313" key="2">
    <source>
        <dbReference type="EMBL" id="OEU07784.1"/>
    </source>
</evidence>
<accession>A0A1E7EPK4</accession>
<dbReference type="InParanoid" id="A0A1E7EPK4"/>
<protein>
    <submittedName>
        <fullName evidence="2">Uncharacterized protein</fullName>
    </submittedName>
</protein>
<name>A0A1E7EPK4_9STRA</name>